<proteinExistence type="predicted"/>
<dbReference type="Proteomes" id="UP000250125">
    <property type="component" value="Chromosome"/>
</dbReference>
<protein>
    <submittedName>
        <fullName evidence="1">Uncharacterized protein</fullName>
    </submittedName>
</protein>
<reference evidence="1 2" key="1">
    <citation type="submission" date="2016-04" db="EMBL/GenBank/DDBJ databases">
        <title>Complete genome sequence of Thermococcus siculi type strain RG-20.</title>
        <authorList>
            <person name="Oger P.M."/>
        </authorList>
    </citation>
    <scope>NUCLEOTIDE SEQUENCE [LARGE SCALE GENOMIC DNA]</scope>
    <source>
        <strain evidence="1 2">RG-20</strain>
    </source>
</reference>
<evidence type="ECO:0000313" key="2">
    <source>
        <dbReference type="Proteomes" id="UP000250125"/>
    </source>
</evidence>
<dbReference type="OrthoDB" id="103657at2157"/>
<name>A0A2Z2MXI3_9EURY</name>
<evidence type="ECO:0000313" key="1">
    <source>
        <dbReference type="EMBL" id="ASJ08863.1"/>
    </source>
</evidence>
<gene>
    <name evidence="1" type="ORF">A3L11_06340</name>
</gene>
<accession>A0A2Z2MXI3</accession>
<dbReference type="EMBL" id="CP015103">
    <property type="protein sequence ID" value="ASJ08863.1"/>
    <property type="molecule type" value="Genomic_DNA"/>
</dbReference>
<dbReference type="KEGG" id="tsl:A3L11_06340"/>
<dbReference type="RefSeq" id="WP_088856099.1">
    <property type="nucleotide sequence ID" value="NZ_CP015103.1"/>
</dbReference>
<sequence length="121" mass="14402">MQFDPVSEAKRIEDLIDYYALVDTNISYEENIKNIAKIIGKASKVQKARDQLLKAVMEFKEYWERYGGRSYAVDKGKKARKVFNLETASLKQLNAWLRHPDRYDIRGIDYPERKRKKRRKS</sequence>
<keyword evidence="2" id="KW-1185">Reference proteome</keyword>
<dbReference type="AlphaFoldDB" id="A0A2Z2MXI3"/>
<organism evidence="1 2">
    <name type="scientific">Thermococcus siculi</name>
    <dbReference type="NCBI Taxonomy" id="72803"/>
    <lineage>
        <taxon>Archaea</taxon>
        <taxon>Methanobacteriati</taxon>
        <taxon>Methanobacteriota</taxon>
        <taxon>Thermococci</taxon>
        <taxon>Thermococcales</taxon>
        <taxon>Thermococcaceae</taxon>
        <taxon>Thermococcus</taxon>
    </lineage>
</organism>
<dbReference type="GeneID" id="33317840"/>